<accession>A0A7W8UA60</accession>
<comment type="caution">
    <text evidence="1">The sequence shown here is derived from an EMBL/GenBank/DDBJ whole genome shotgun (WGS) entry which is preliminary data.</text>
</comment>
<evidence type="ECO:0000313" key="2">
    <source>
        <dbReference type="Proteomes" id="UP000585507"/>
    </source>
</evidence>
<gene>
    <name evidence="1" type="ORF">GGD55_002267</name>
</gene>
<dbReference type="Proteomes" id="UP000585507">
    <property type="component" value="Unassembled WGS sequence"/>
</dbReference>
<organism evidence="1 2">
    <name type="scientific">Rhizobium giardinii</name>
    <dbReference type="NCBI Taxonomy" id="56731"/>
    <lineage>
        <taxon>Bacteria</taxon>
        <taxon>Pseudomonadati</taxon>
        <taxon>Pseudomonadota</taxon>
        <taxon>Alphaproteobacteria</taxon>
        <taxon>Hyphomicrobiales</taxon>
        <taxon>Rhizobiaceae</taxon>
        <taxon>Rhizobium/Agrobacterium group</taxon>
        <taxon>Rhizobium</taxon>
    </lineage>
</organism>
<sequence length="108" mass="11279">MLAKGQHPAGEIEKAGSCASCTDIDADKIAFAACEACEGSVAHDFATCIRNGLARGVMPSALLASEIDAVRKDRQIAKPESMFKGVHDGGAGGYRAERVPWLSSDLTV</sequence>
<protein>
    <submittedName>
        <fullName evidence="1">Uncharacterized protein</fullName>
    </submittedName>
</protein>
<dbReference type="RefSeq" id="WP_018328143.1">
    <property type="nucleotide sequence ID" value="NZ_JACHBK010000004.1"/>
</dbReference>
<reference evidence="1 2" key="1">
    <citation type="submission" date="2020-08" db="EMBL/GenBank/DDBJ databases">
        <title>Genomic Encyclopedia of Type Strains, Phase IV (KMG-V): Genome sequencing to study the core and pangenomes of soil and plant-associated prokaryotes.</title>
        <authorList>
            <person name="Whitman W."/>
        </authorList>
    </citation>
    <scope>NUCLEOTIDE SEQUENCE [LARGE SCALE GENOMIC DNA]</scope>
    <source>
        <strain evidence="1 2">SEMIA 4084</strain>
    </source>
</reference>
<keyword evidence="2" id="KW-1185">Reference proteome</keyword>
<dbReference type="AlphaFoldDB" id="A0A7W8UA60"/>
<name>A0A7W8UA60_9HYPH</name>
<dbReference type="EMBL" id="JACHBK010000004">
    <property type="protein sequence ID" value="MBB5535573.1"/>
    <property type="molecule type" value="Genomic_DNA"/>
</dbReference>
<evidence type="ECO:0000313" key="1">
    <source>
        <dbReference type="EMBL" id="MBB5535573.1"/>
    </source>
</evidence>
<proteinExistence type="predicted"/>